<evidence type="ECO:0000256" key="2">
    <source>
        <dbReference type="SAM" id="SignalP"/>
    </source>
</evidence>
<dbReference type="InterPro" id="IPR029058">
    <property type="entry name" value="AB_hydrolase_fold"/>
</dbReference>
<keyword evidence="5" id="KW-1185">Reference proteome</keyword>
<dbReference type="AlphaFoldDB" id="A0A7Z7ESQ8"/>
<feature type="chain" id="PRO_5031332741" evidence="2">
    <location>
        <begin position="24"/>
        <end position="289"/>
    </location>
</feature>
<dbReference type="Gene3D" id="3.40.50.1820">
    <property type="entry name" value="alpha/beta hydrolase"/>
    <property type="match status" value="1"/>
</dbReference>
<gene>
    <name evidence="4" type="ORF">CWE22_10250</name>
</gene>
<dbReference type="SUPFAM" id="SSF53474">
    <property type="entry name" value="alpha/beta-Hydrolases"/>
    <property type="match status" value="1"/>
</dbReference>
<dbReference type="InterPro" id="IPR050300">
    <property type="entry name" value="GDXG_lipolytic_enzyme"/>
</dbReference>
<dbReference type="EMBL" id="PIPR01000003">
    <property type="protein sequence ID" value="RUO39132.1"/>
    <property type="molecule type" value="Genomic_DNA"/>
</dbReference>
<feature type="signal peptide" evidence="2">
    <location>
        <begin position="1"/>
        <end position="23"/>
    </location>
</feature>
<dbReference type="Pfam" id="PF20434">
    <property type="entry name" value="BD-FAE"/>
    <property type="match status" value="1"/>
</dbReference>
<dbReference type="Proteomes" id="UP000287766">
    <property type="component" value="Unassembled WGS sequence"/>
</dbReference>
<dbReference type="PANTHER" id="PTHR48081:SF33">
    <property type="entry name" value="KYNURENINE FORMAMIDASE"/>
    <property type="match status" value="1"/>
</dbReference>
<dbReference type="GO" id="GO:0016787">
    <property type="term" value="F:hydrolase activity"/>
    <property type="evidence" value="ECO:0007669"/>
    <property type="project" value="UniProtKB-KW"/>
</dbReference>
<feature type="domain" description="BD-FAE-like" evidence="3">
    <location>
        <begin position="74"/>
        <end position="252"/>
    </location>
</feature>
<reference evidence="5" key="1">
    <citation type="journal article" date="2018" name="Front. Microbiol.">
        <title>Genome-Based Analysis Reveals the Taxonomy and Diversity of the Family Idiomarinaceae.</title>
        <authorList>
            <person name="Liu Y."/>
            <person name="Lai Q."/>
            <person name="Shao Z."/>
        </authorList>
    </citation>
    <scope>NUCLEOTIDE SEQUENCE [LARGE SCALE GENOMIC DNA]</scope>
    <source>
        <strain evidence="5">KYW314</strain>
    </source>
</reference>
<keyword evidence="2" id="KW-0732">Signal</keyword>
<organism evidence="4 5">
    <name type="scientific">Pseudidiomarina aestuarii</name>
    <dbReference type="NCBI Taxonomy" id="624146"/>
    <lineage>
        <taxon>Bacteria</taxon>
        <taxon>Pseudomonadati</taxon>
        <taxon>Pseudomonadota</taxon>
        <taxon>Gammaproteobacteria</taxon>
        <taxon>Alteromonadales</taxon>
        <taxon>Idiomarinaceae</taxon>
        <taxon>Pseudidiomarina</taxon>
    </lineage>
</organism>
<evidence type="ECO:0000313" key="4">
    <source>
        <dbReference type="EMBL" id="RUO39132.1"/>
    </source>
</evidence>
<accession>A0A7Z7ESQ8</accession>
<evidence type="ECO:0000259" key="3">
    <source>
        <dbReference type="Pfam" id="PF20434"/>
    </source>
</evidence>
<dbReference type="RefSeq" id="WP_169931399.1">
    <property type="nucleotide sequence ID" value="NZ_PIPR01000003.1"/>
</dbReference>
<name>A0A7Z7ESQ8_9GAMM</name>
<evidence type="ECO:0000313" key="5">
    <source>
        <dbReference type="Proteomes" id="UP000287766"/>
    </source>
</evidence>
<protein>
    <submittedName>
        <fullName evidence="4">Alpha/beta hydrolase</fullName>
    </submittedName>
</protein>
<sequence length="289" mass="30447">MRTDSTISAIFSAFVAFAGGALAQPASAQEYPATEPQVSYTAVTELATGSPLDTFAYGESPFQFAELWLPREATPESPVPVVAFVHGGCWLSSYDSKHTHALATALTQEGYAVWSIEYRRTGETGGGWPYSMLDIQAGLKALNSAAPAELDRSKVALAGHSAGGHLALLAAQETELDLRAVIGLAAITDMAAYGAGESGCEQAAAAFMGGKPDELPVEYMVASPSKHEVVDNTVLLYSDADSIVPVAQADALPKVRKIKVPDAGHFDFVHPGTPAFAEFVSLLDEVFHD</sequence>
<evidence type="ECO:0000256" key="1">
    <source>
        <dbReference type="ARBA" id="ARBA00022801"/>
    </source>
</evidence>
<comment type="caution">
    <text evidence="4">The sequence shown here is derived from an EMBL/GenBank/DDBJ whole genome shotgun (WGS) entry which is preliminary data.</text>
</comment>
<keyword evidence="1 4" id="KW-0378">Hydrolase</keyword>
<dbReference type="PANTHER" id="PTHR48081">
    <property type="entry name" value="AB HYDROLASE SUPERFAMILY PROTEIN C4A8.06C"/>
    <property type="match status" value="1"/>
</dbReference>
<dbReference type="InterPro" id="IPR049492">
    <property type="entry name" value="BD-FAE-like_dom"/>
</dbReference>
<proteinExistence type="predicted"/>